<dbReference type="InterPro" id="IPR012337">
    <property type="entry name" value="RNaseH-like_sf"/>
</dbReference>
<dbReference type="PANTHER" id="PTHR47074:SF48">
    <property type="entry name" value="POLYNUCLEOTIDYL TRANSFERASE, RIBONUCLEASE H-LIKE SUPERFAMILY PROTEIN"/>
    <property type="match status" value="1"/>
</dbReference>
<organism evidence="2 3">
    <name type="scientific">Trifolium subterraneum</name>
    <name type="common">Subterranean clover</name>
    <dbReference type="NCBI Taxonomy" id="3900"/>
    <lineage>
        <taxon>Eukaryota</taxon>
        <taxon>Viridiplantae</taxon>
        <taxon>Streptophyta</taxon>
        <taxon>Embryophyta</taxon>
        <taxon>Tracheophyta</taxon>
        <taxon>Spermatophyta</taxon>
        <taxon>Magnoliopsida</taxon>
        <taxon>eudicotyledons</taxon>
        <taxon>Gunneridae</taxon>
        <taxon>Pentapetalae</taxon>
        <taxon>rosids</taxon>
        <taxon>fabids</taxon>
        <taxon>Fabales</taxon>
        <taxon>Fabaceae</taxon>
        <taxon>Papilionoideae</taxon>
        <taxon>50 kb inversion clade</taxon>
        <taxon>NPAAA clade</taxon>
        <taxon>Hologalegina</taxon>
        <taxon>IRL clade</taxon>
        <taxon>Trifolieae</taxon>
        <taxon>Trifolium</taxon>
    </lineage>
</organism>
<dbReference type="EMBL" id="DF974752">
    <property type="protein sequence ID" value="GAU50366.1"/>
    <property type="molecule type" value="Genomic_DNA"/>
</dbReference>
<dbReference type="GO" id="GO:0004523">
    <property type="term" value="F:RNA-DNA hybrid ribonuclease activity"/>
    <property type="evidence" value="ECO:0007669"/>
    <property type="project" value="InterPro"/>
</dbReference>
<feature type="domain" description="RNase H type-1" evidence="1">
    <location>
        <begin position="153"/>
        <end position="275"/>
    </location>
</feature>
<dbReference type="InterPro" id="IPR044730">
    <property type="entry name" value="RNase_H-like_dom_plant"/>
</dbReference>
<dbReference type="GO" id="GO:0003676">
    <property type="term" value="F:nucleic acid binding"/>
    <property type="evidence" value="ECO:0007669"/>
    <property type="project" value="InterPro"/>
</dbReference>
<dbReference type="PANTHER" id="PTHR47074">
    <property type="entry name" value="BNAC02G40300D PROTEIN"/>
    <property type="match status" value="1"/>
</dbReference>
<dbReference type="AlphaFoldDB" id="A0A2Z6P3L2"/>
<dbReference type="Proteomes" id="UP000242715">
    <property type="component" value="Unassembled WGS sequence"/>
</dbReference>
<protein>
    <recommendedName>
        <fullName evidence="1">RNase H type-1 domain-containing protein</fullName>
    </recommendedName>
</protein>
<dbReference type="InterPro" id="IPR052929">
    <property type="entry name" value="RNase_H-like_EbsB-rel"/>
</dbReference>
<keyword evidence="3" id="KW-1185">Reference proteome</keyword>
<dbReference type="Pfam" id="PF13456">
    <property type="entry name" value="RVT_3"/>
    <property type="match status" value="1"/>
</dbReference>
<dbReference type="SUPFAM" id="SSF53098">
    <property type="entry name" value="Ribonuclease H-like"/>
    <property type="match status" value="1"/>
</dbReference>
<dbReference type="CDD" id="cd06222">
    <property type="entry name" value="RNase_H_like"/>
    <property type="match status" value="1"/>
</dbReference>
<dbReference type="OrthoDB" id="1731261at2759"/>
<evidence type="ECO:0000259" key="1">
    <source>
        <dbReference type="Pfam" id="PF13456"/>
    </source>
</evidence>
<accession>A0A2Z6P3L2</accession>
<evidence type="ECO:0000313" key="3">
    <source>
        <dbReference type="Proteomes" id="UP000242715"/>
    </source>
</evidence>
<dbReference type="InterPro" id="IPR036397">
    <property type="entry name" value="RNaseH_sf"/>
</dbReference>
<gene>
    <name evidence="2" type="ORF">TSUD_284640</name>
</gene>
<reference evidence="3" key="1">
    <citation type="journal article" date="2017" name="Front. Plant Sci.">
        <title>Climate Clever Clovers: New Paradigm to Reduce the Environmental Footprint of Ruminants by Breeding Low Methanogenic Forages Utilizing Haplotype Variation.</title>
        <authorList>
            <person name="Kaur P."/>
            <person name="Appels R."/>
            <person name="Bayer P.E."/>
            <person name="Keeble-Gagnere G."/>
            <person name="Wang J."/>
            <person name="Hirakawa H."/>
            <person name="Shirasawa K."/>
            <person name="Vercoe P."/>
            <person name="Stefanova K."/>
            <person name="Durmic Z."/>
            <person name="Nichols P."/>
            <person name="Revell C."/>
            <person name="Isobe S.N."/>
            <person name="Edwards D."/>
            <person name="Erskine W."/>
        </authorList>
    </citation>
    <scope>NUCLEOTIDE SEQUENCE [LARGE SCALE GENOMIC DNA]</scope>
    <source>
        <strain evidence="3">cv. Daliak</strain>
    </source>
</reference>
<dbReference type="InterPro" id="IPR002156">
    <property type="entry name" value="RNaseH_domain"/>
</dbReference>
<sequence length="300" mass="34104">MHDLWLRGSANRWVSSPQPAGDVAERILATPLVSSVRGDKVVWEEERNGCYSVKSGYKRVECTLNCLVCDEEIEDELHIFFRCAVARDSWCAADLASILHNAAYQQSNAMDRIFAMCSNESSDIVGRVAMLLWTTETYLVRWEKPALGWVKCNVDIAFVSGSGKTAVGLCFRDNSRQFMAGMTQWKQNVISSIEGEAWALLLTMEEARHRGLDRVQFESDSKVLIEAIHMKRRGNFELVSTVHDILSFMSSFLNFEVKFVRRQANSVAHTLARAANSWSNFHRFENIPLCIEHLVVNEMQ</sequence>
<dbReference type="Gene3D" id="3.30.420.10">
    <property type="entry name" value="Ribonuclease H-like superfamily/Ribonuclease H"/>
    <property type="match status" value="1"/>
</dbReference>
<evidence type="ECO:0000313" key="2">
    <source>
        <dbReference type="EMBL" id="GAU50366.1"/>
    </source>
</evidence>
<proteinExistence type="predicted"/>
<name>A0A2Z6P3L2_TRISU</name>